<evidence type="ECO:0000256" key="2">
    <source>
        <dbReference type="ARBA" id="ARBA00022977"/>
    </source>
</evidence>
<dbReference type="PANTHER" id="PTHR20857:SF23">
    <property type="entry name" value="THIAMINE BIOSYNTHETIC BIFUNCTIONAL ENZYME"/>
    <property type="match status" value="1"/>
</dbReference>
<evidence type="ECO:0000256" key="1">
    <source>
        <dbReference type="ARBA" id="ARBA00004948"/>
    </source>
</evidence>
<dbReference type="EMBL" id="JAVRHK010000008">
    <property type="protein sequence ID" value="MDT0677265.1"/>
    <property type="molecule type" value="Genomic_DNA"/>
</dbReference>
<reference evidence="4 5" key="1">
    <citation type="submission" date="2023-09" db="EMBL/GenBank/DDBJ databases">
        <authorList>
            <person name="Rey-Velasco X."/>
        </authorList>
    </citation>
    <scope>NUCLEOTIDE SEQUENCE [LARGE SCALE GENOMIC DNA]</scope>
    <source>
        <strain evidence="4 5">F117</strain>
    </source>
</reference>
<dbReference type="Pfam" id="PF02581">
    <property type="entry name" value="TMP-TENI"/>
    <property type="match status" value="1"/>
</dbReference>
<dbReference type="InterPro" id="IPR013785">
    <property type="entry name" value="Aldolase_TIM"/>
</dbReference>
<proteinExistence type="predicted"/>
<protein>
    <submittedName>
        <fullName evidence="4">Thiamine phosphate synthase</fullName>
    </submittedName>
</protein>
<keyword evidence="2" id="KW-0784">Thiamine biosynthesis</keyword>
<comment type="caution">
    <text evidence="4">The sequence shown here is derived from an EMBL/GenBank/DDBJ whole genome shotgun (WGS) entry which is preliminary data.</text>
</comment>
<evidence type="ECO:0000313" key="5">
    <source>
        <dbReference type="Proteomes" id="UP001262582"/>
    </source>
</evidence>
<dbReference type="InterPro" id="IPR036206">
    <property type="entry name" value="ThiamineP_synth_sf"/>
</dbReference>
<dbReference type="Proteomes" id="UP001262582">
    <property type="component" value="Unassembled WGS sequence"/>
</dbReference>
<name>A0ABU3D6W0_9FLAO</name>
<dbReference type="RefSeq" id="WP_311503609.1">
    <property type="nucleotide sequence ID" value="NZ_JAVRHK010000008.1"/>
</dbReference>
<feature type="domain" description="Thiamine phosphate synthase/TenI" evidence="3">
    <location>
        <begin position="14"/>
        <end position="195"/>
    </location>
</feature>
<comment type="pathway">
    <text evidence="1">Cofactor biosynthesis; thiamine diphosphate biosynthesis.</text>
</comment>
<sequence length="217" mass="24771">MKKQKQKRQISGGVYLVIDPSMNEEELILKLEQVLKEKIAAVQIWDHFSTSGDEQVKLVNRISEICHERDVPVFLNNQWELLKKTKADGVHFDEIPKDFENIRNNSEENALFGLTCNNDLFIIKWAEEHHLDYISFCSVFPSPTDNSCELVTFDAIKKARGITDMPIFLAGGIQHSNIRELKDLDFDGIAVVSGIMSAEDPESSTKDYLSELKKLKK</sequence>
<accession>A0ABU3D6W0</accession>
<evidence type="ECO:0000313" key="4">
    <source>
        <dbReference type="EMBL" id="MDT0677265.1"/>
    </source>
</evidence>
<organism evidence="4 5">
    <name type="scientific">Autumnicola musiva</name>
    <dbReference type="NCBI Taxonomy" id="3075589"/>
    <lineage>
        <taxon>Bacteria</taxon>
        <taxon>Pseudomonadati</taxon>
        <taxon>Bacteroidota</taxon>
        <taxon>Flavobacteriia</taxon>
        <taxon>Flavobacteriales</taxon>
        <taxon>Flavobacteriaceae</taxon>
        <taxon>Autumnicola</taxon>
    </lineage>
</organism>
<dbReference type="CDD" id="cd00564">
    <property type="entry name" value="TMP_TenI"/>
    <property type="match status" value="1"/>
</dbReference>
<evidence type="ECO:0000259" key="3">
    <source>
        <dbReference type="Pfam" id="PF02581"/>
    </source>
</evidence>
<dbReference type="SUPFAM" id="SSF51391">
    <property type="entry name" value="Thiamin phosphate synthase"/>
    <property type="match status" value="1"/>
</dbReference>
<keyword evidence="5" id="KW-1185">Reference proteome</keyword>
<dbReference type="Gene3D" id="3.20.20.70">
    <property type="entry name" value="Aldolase class I"/>
    <property type="match status" value="1"/>
</dbReference>
<gene>
    <name evidence="4" type="ORF">RM539_11820</name>
</gene>
<dbReference type="InterPro" id="IPR022998">
    <property type="entry name" value="ThiamineP_synth_TenI"/>
</dbReference>
<dbReference type="PANTHER" id="PTHR20857">
    <property type="entry name" value="THIAMINE-PHOSPHATE PYROPHOSPHORYLASE"/>
    <property type="match status" value="1"/>
</dbReference>